<feature type="binding site" evidence="17">
    <location>
        <position position="509"/>
    </location>
    <ligand>
        <name>Zn(2+)</name>
        <dbReference type="ChEBI" id="CHEBI:29105"/>
        <note>catalytic</note>
    </ligand>
</feature>
<dbReference type="KEGG" id="aplc:110979282"/>
<feature type="active site" evidence="16">
    <location>
        <position position="452"/>
    </location>
</feature>
<dbReference type="GO" id="GO:0005737">
    <property type="term" value="C:cytoplasm"/>
    <property type="evidence" value="ECO:0007669"/>
    <property type="project" value="UniProtKB-SubCell"/>
</dbReference>
<evidence type="ECO:0000256" key="12">
    <source>
        <dbReference type="ARBA" id="ARBA00023049"/>
    </source>
</evidence>
<dbReference type="RefSeq" id="XP_022090632.1">
    <property type="nucleotide sequence ID" value="XM_022234940.1"/>
</dbReference>
<keyword evidence="6 15" id="KW-0031">Aminopeptidase</keyword>
<keyword evidence="10 15" id="KW-0378">Hydrolase</keyword>
<dbReference type="PANTHER" id="PTHR23422:SF11">
    <property type="entry name" value="DIPEPTIDYL PEPTIDASE 3"/>
    <property type="match status" value="1"/>
</dbReference>
<evidence type="ECO:0000256" key="6">
    <source>
        <dbReference type="ARBA" id="ARBA00022438"/>
    </source>
</evidence>
<keyword evidence="11 15" id="KW-0862">Zinc</keyword>
<keyword evidence="9 15" id="KW-0479">Metal-binding</keyword>
<evidence type="ECO:0000256" key="9">
    <source>
        <dbReference type="ARBA" id="ARBA00022723"/>
    </source>
</evidence>
<evidence type="ECO:0000256" key="10">
    <source>
        <dbReference type="ARBA" id="ARBA00022801"/>
    </source>
</evidence>
<dbReference type="GO" id="GO:0008235">
    <property type="term" value="F:metalloexopeptidase activity"/>
    <property type="evidence" value="ECO:0007669"/>
    <property type="project" value="InterPro"/>
</dbReference>
<name>A0A8B7YDJ2_ACAPL</name>
<proteinExistence type="inferred from homology"/>
<dbReference type="GO" id="GO:0046872">
    <property type="term" value="F:metal ion binding"/>
    <property type="evidence" value="ECO:0007669"/>
    <property type="project" value="UniProtKB-KW"/>
</dbReference>
<dbReference type="FunFam" id="3.30.540.30:FF:000008">
    <property type="entry name" value="Dipeptidyl peptidase 3"/>
    <property type="match status" value="1"/>
</dbReference>
<dbReference type="PIRSF" id="PIRSF007828">
    <property type="entry name" value="Dipeptidyl-peptidase_III"/>
    <property type="match status" value="1"/>
</dbReference>
<dbReference type="Proteomes" id="UP000694845">
    <property type="component" value="Unplaced"/>
</dbReference>
<dbReference type="OMA" id="QRYWIRD"/>
<feature type="binding site" evidence="17">
    <location>
        <position position="451"/>
    </location>
    <ligand>
        <name>Zn(2+)</name>
        <dbReference type="ChEBI" id="CHEBI:29105"/>
        <note>catalytic</note>
    </ligand>
</feature>
<gene>
    <name evidence="19" type="primary">LOC110979282</name>
</gene>
<comment type="catalytic activity">
    <reaction evidence="1 15">
        <text>Release of an N-terminal dipeptide from a peptide comprising four or more residues, with broad specificity. Also acts on dipeptidyl 2-naphthylamides.</text>
        <dbReference type="EC" id="3.4.14.4"/>
    </reaction>
</comment>
<evidence type="ECO:0000313" key="19">
    <source>
        <dbReference type="RefSeq" id="XP_022090632.1"/>
    </source>
</evidence>
<dbReference type="OrthoDB" id="4694525at2759"/>
<evidence type="ECO:0000256" key="3">
    <source>
        <dbReference type="ARBA" id="ARBA00010200"/>
    </source>
</evidence>
<keyword evidence="18" id="KW-1185">Reference proteome</keyword>
<dbReference type="GeneID" id="110979282"/>
<evidence type="ECO:0000313" key="18">
    <source>
        <dbReference type="Proteomes" id="UP000694845"/>
    </source>
</evidence>
<sequence>MATEQNLDLSQFLIPNDVPIVPLECTKAFQDLTPQEKKYAHYLAKASWSGGLICLFQTSPESPVIFLLLLKLFKAEPVSALKEKALNAGLSENEFQAFLTYSAAFFHNLGNYKSFGDTKFIPDLPKEKLLSLIKVSAAYSSDPSHLDKLISLCGDVIFSLAKKEQQMGLGDDGISTYFSCNCTMADAELAKRFMLEKKIDAYNTRLFKSNNGDGKVAYEIRLASAQTGTSDMESLKLGTYDFEDVRVSVTRGDYAPLMKMSADNLLKAAENGANEHEVKMLQLYASSFTTGLLQDHMDGSRSWIKDKGPIVEHYIGFIETYRDPFGMRGEWEGFVAIVNKEMSAKFGKLVENAETFLPLLPWPRDYEKDVFLKPDFTSLEVLSYASSGIPAGINIPNYDDIRQNEGFKNVSLGNVLSAHTKDQKITFLTEADKELYGRLKGPSFEVQVGLHELLGHGSGKLFTQDEKQNFNFDTENVKHTETGDKIKSWYLSSDTYDSKFPVIGSSYEECRAECVGLYLCLCREILKIFGHEGSAADDIIYINWLNMVRAGLLALEFYTPETQTWRQAHMQARYVILRVLLEAGQGLVTIEQGTGEDGRPDVTVLLNRQKIETVGKEAIGNFLRKLQVFKSTGDYESAKIMYNAYSAVQDDTAERFLSLRQVVLSRKLPRRMFVQVNTTAEREGAIVLHEYESTAAGIIQSFVERYPGAEYEQIVKDLWDKDRQHFY</sequence>
<dbReference type="AlphaFoldDB" id="A0A8B7YDJ2"/>
<dbReference type="EC" id="3.4.14.4" evidence="4 15"/>
<dbReference type="CTD" id="10072"/>
<protein>
    <recommendedName>
        <fullName evidence="5 15">Dipeptidyl peptidase 3</fullName>
        <ecNumber evidence="4 15">3.4.14.4</ecNumber>
    </recommendedName>
    <alternativeName>
        <fullName evidence="13 15">Dipeptidyl aminopeptidase III</fullName>
    </alternativeName>
    <alternativeName>
        <fullName evidence="14 15">Dipeptidyl peptidase III</fullName>
    </alternativeName>
</protein>
<dbReference type="PANTHER" id="PTHR23422">
    <property type="entry name" value="DIPEPTIDYL PEPTIDASE III-RELATED"/>
    <property type="match status" value="1"/>
</dbReference>
<evidence type="ECO:0000256" key="2">
    <source>
        <dbReference type="ARBA" id="ARBA00004496"/>
    </source>
</evidence>
<evidence type="ECO:0000256" key="17">
    <source>
        <dbReference type="PIRSR" id="PIRSR007828-2"/>
    </source>
</evidence>
<dbReference type="GO" id="GO:0006508">
    <property type="term" value="P:proteolysis"/>
    <property type="evidence" value="ECO:0007669"/>
    <property type="project" value="UniProtKB-KW"/>
</dbReference>
<organism evidence="18 19">
    <name type="scientific">Acanthaster planci</name>
    <name type="common">Crown-of-thorns starfish</name>
    <dbReference type="NCBI Taxonomy" id="133434"/>
    <lineage>
        <taxon>Eukaryota</taxon>
        <taxon>Metazoa</taxon>
        <taxon>Echinodermata</taxon>
        <taxon>Eleutherozoa</taxon>
        <taxon>Asterozoa</taxon>
        <taxon>Asteroidea</taxon>
        <taxon>Valvatacea</taxon>
        <taxon>Valvatida</taxon>
        <taxon>Acanthasteridae</taxon>
        <taxon>Acanthaster</taxon>
    </lineage>
</organism>
<feature type="binding site" evidence="17">
    <location>
        <position position="456"/>
    </location>
    <ligand>
        <name>Zn(2+)</name>
        <dbReference type="ChEBI" id="CHEBI:29105"/>
        <note>catalytic</note>
    </ligand>
</feature>
<dbReference type="InterPro" id="IPR039461">
    <property type="entry name" value="Peptidase_M49"/>
</dbReference>
<evidence type="ECO:0000256" key="15">
    <source>
        <dbReference type="PIRNR" id="PIRNR007828"/>
    </source>
</evidence>
<dbReference type="Gene3D" id="3.30.540.30">
    <property type="match status" value="3"/>
</dbReference>
<accession>A0A8B7YDJ2</accession>
<comment type="similarity">
    <text evidence="3 15">Belongs to the peptidase M49 family.</text>
</comment>
<evidence type="ECO:0000256" key="16">
    <source>
        <dbReference type="PIRSR" id="PIRSR007828-1"/>
    </source>
</evidence>
<dbReference type="GO" id="GO:0008239">
    <property type="term" value="F:dipeptidyl-peptidase activity"/>
    <property type="evidence" value="ECO:0007669"/>
    <property type="project" value="UniProtKB-UniRule"/>
</dbReference>
<keyword evidence="7 15" id="KW-0963">Cytoplasm</keyword>
<evidence type="ECO:0000256" key="13">
    <source>
        <dbReference type="ARBA" id="ARBA00031288"/>
    </source>
</evidence>
<evidence type="ECO:0000256" key="5">
    <source>
        <dbReference type="ARBA" id="ARBA00014713"/>
    </source>
</evidence>
<reference evidence="19" key="1">
    <citation type="submission" date="2025-08" db="UniProtKB">
        <authorList>
            <consortium name="RefSeq"/>
        </authorList>
    </citation>
    <scope>IDENTIFICATION</scope>
</reference>
<dbReference type="FunFam" id="3.30.540.30:FF:000002">
    <property type="entry name" value="Dipeptidyl peptidase 3"/>
    <property type="match status" value="1"/>
</dbReference>
<evidence type="ECO:0000256" key="4">
    <source>
        <dbReference type="ARBA" id="ARBA00012063"/>
    </source>
</evidence>
<evidence type="ECO:0000256" key="14">
    <source>
        <dbReference type="ARBA" id="ARBA00032119"/>
    </source>
</evidence>
<keyword evidence="12 15" id="KW-0482">Metalloprotease</keyword>
<dbReference type="GO" id="GO:0004177">
    <property type="term" value="F:aminopeptidase activity"/>
    <property type="evidence" value="ECO:0007669"/>
    <property type="project" value="UniProtKB-KW"/>
</dbReference>
<dbReference type="FunFam" id="3.30.540.30:FF:000001">
    <property type="entry name" value="Dipeptidyl peptidase 3"/>
    <property type="match status" value="1"/>
</dbReference>
<evidence type="ECO:0000256" key="11">
    <source>
        <dbReference type="ARBA" id="ARBA00022833"/>
    </source>
</evidence>
<evidence type="ECO:0000256" key="8">
    <source>
        <dbReference type="ARBA" id="ARBA00022670"/>
    </source>
</evidence>
<dbReference type="InterPro" id="IPR005317">
    <property type="entry name" value="Dipeptidyl-peptase3"/>
</dbReference>
<evidence type="ECO:0000256" key="7">
    <source>
        <dbReference type="ARBA" id="ARBA00022490"/>
    </source>
</evidence>
<keyword evidence="8 15" id="KW-0645">Protease</keyword>
<dbReference type="Pfam" id="PF03571">
    <property type="entry name" value="Peptidase_M49"/>
    <property type="match status" value="1"/>
</dbReference>
<evidence type="ECO:0000256" key="1">
    <source>
        <dbReference type="ARBA" id="ARBA00001336"/>
    </source>
</evidence>
<comment type="cofactor">
    <cofactor evidence="15 17">
        <name>Zn(2+)</name>
        <dbReference type="ChEBI" id="CHEBI:29105"/>
    </cofactor>
    <text evidence="15 17">Binds 1 zinc ion per subunit.</text>
</comment>
<comment type="subcellular location">
    <subcellularLocation>
        <location evidence="2">Cytoplasm</location>
    </subcellularLocation>
</comment>